<feature type="region of interest" description="Disordered" evidence="1">
    <location>
        <begin position="22"/>
        <end position="48"/>
    </location>
</feature>
<evidence type="ECO:0000313" key="2">
    <source>
        <dbReference type="EMBL" id="MEV4685783.1"/>
    </source>
</evidence>
<gene>
    <name evidence="2" type="ORF">AB0K36_34005</name>
</gene>
<proteinExistence type="predicted"/>
<dbReference type="Proteomes" id="UP001552521">
    <property type="component" value="Unassembled WGS sequence"/>
</dbReference>
<feature type="compositionally biased region" description="Low complexity" evidence="1">
    <location>
        <begin position="39"/>
        <end position="48"/>
    </location>
</feature>
<sequence>MGRTGTTRRRALSATGAIAAGMLTGCSSDSPGTRRPSGRSADPARAQAALRARRAAASTALGDEYDAVIARHPELTERLTPLRAAVSAHAVALAGGRPGQTSAAPSPSVTPSASVPVMPSATAAGAVPEDPADALKALAAAERRTSDSHTAALADAEPEFARLLASVAAAGAAHAYLLTKGDPR</sequence>
<feature type="compositionally biased region" description="Low complexity" evidence="1">
    <location>
        <begin position="101"/>
        <end position="114"/>
    </location>
</feature>
<organism evidence="2 3">
    <name type="scientific">Streptomyces kurssanovii</name>
    <dbReference type="NCBI Taxonomy" id="67312"/>
    <lineage>
        <taxon>Bacteria</taxon>
        <taxon>Bacillati</taxon>
        <taxon>Actinomycetota</taxon>
        <taxon>Actinomycetes</taxon>
        <taxon>Kitasatosporales</taxon>
        <taxon>Streptomycetaceae</taxon>
        <taxon>Streptomyces</taxon>
    </lineage>
</organism>
<evidence type="ECO:0000256" key="1">
    <source>
        <dbReference type="SAM" id="MobiDB-lite"/>
    </source>
</evidence>
<keyword evidence="3" id="KW-1185">Reference proteome</keyword>
<dbReference type="PROSITE" id="PS51318">
    <property type="entry name" value="TAT"/>
    <property type="match status" value="1"/>
</dbReference>
<dbReference type="EMBL" id="JBFAQK010000101">
    <property type="protein sequence ID" value="MEV4685783.1"/>
    <property type="molecule type" value="Genomic_DNA"/>
</dbReference>
<dbReference type="RefSeq" id="WP_364601572.1">
    <property type="nucleotide sequence ID" value="NZ_JBFAQK010000101.1"/>
</dbReference>
<feature type="region of interest" description="Disordered" evidence="1">
    <location>
        <begin position="95"/>
        <end position="114"/>
    </location>
</feature>
<evidence type="ECO:0008006" key="4">
    <source>
        <dbReference type="Google" id="ProtNLM"/>
    </source>
</evidence>
<dbReference type="PROSITE" id="PS51257">
    <property type="entry name" value="PROKAR_LIPOPROTEIN"/>
    <property type="match status" value="1"/>
</dbReference>
<protein>
    <recommendedName>
        <fullName evidence="4">Lipoprotein</fullName>
    </recommendedName>
</protein>
<reference evidence="2 3" key="1">
    <citation type="submission" date="2024-06" db="EMBL/GenBank/DDBJ databases">
        <title>The Natural Products Discovery Center: Release of the First 8490 Sequenced Strains for Exploring Actinobacteria Biosynthetic Diversity.</title>
        <authorList>
            <person name="Kalkreuter E."/>
            <person name="Kautsar S.A."/>
            <person name="Yang D."/>
            <person name="Bader C.D."/>
            <person name="Teijaro C.N."/>
            <person name="Fluegel L."/>
            <person name="Davis C.M."/>
            <person name="Simpson J.R."/>
            <person name="Lauterbach L."/>
            <person name="Steele A.D."/>
            <person name="Gui C."/>
            <person name="Meng S."/>
            <person name="Li G."/>
            <person name="Viehrig K."/>
            <person name="Ye F."/>
            <person name="Su P."/>
            <person name="Kiefer A.F."/>
            <person name="Nichols A."/>
            <person name="Cepeda A.J."/>
            <person name="Yan W."/>
            <person name="Fan B."/>
            <person name="Jiang Y."/>
            <person name="Adhikari A."/>
            <person name="Zheng C.-J."/>
            <person name="Schuster L."/>
            <person name="Cowan T.M."/>
            <person name="Smanski M.J."/>
            <person name="Chevrette M.G."/>
            <person name="De Carvalho L.P.S."/>
            <person name="Shen B."/>
        </authorList>
    </citation>
    <scope>NUCLEOTIDE SEQUENCE [LARGE SCALE GENOMIC DNA]</scope>
    <source>
        <strain evidence="2 3">NPDC049344</strain>
    </source>
</reference>
<name>A0ABV3I5A0_9ACTN</name>
<evidence type="ECO:0000313" key="3">
    <source>
        <dbReference type="Proteomes" id="UP001552521"/>
    </source>
</evidence>
<accession>A0ABV3I5A0</accession>
<comment type="caution">
    <text evidence="2">The sequence shown here is derived from an EMBL/GenBank/DDBJ whole genome shotgun (WGS) entry which is preliminary data.</text>
</comment>
<dbReference type="InterPro" id="IPR006311">
    <property type="entry name" value="TAT_signal"/>
</dbReference>